<accession>A0A7C4VSY4</accession>
<dbReference type="Pfam" id="PF07613">
    <property type="entry name" value="DUF1576"/>
    <property type="match status" value="2"/>
</dbReference>
<dbReference type="AlphaFoldDB" id="A0A7C4VSY4"/>
<sequence>MPGVIVLIYRFFLVISLSFMVFGLSVSRTQIFQELTTIVLSPSYLLTDYMALAGVGGAFFNSGLLMLLFTLLLWILKINPSGASIAAILTIGGFALFGKNFFNVWPIVAGVLLYTTLIGENLKTFLYVAYFGTALAPISTHLILASGFNIVGFFLSLIVGFLLPPLASFCLTLHRGYNLYNVGFTAGILGMFLGSILKAYDLAPTPRFYWHEGDQVLLAVFTYSVFYAILLYGLKLNGWSFKGYKSILSHSGKLLTDFVLLENEGVTFINIGLLGLLGTSYVLLSGSALNGPTIGGIMTLAGFGALGKHPKNIAPVVLGVILGAATNSQPFNSPSMTLAVLFGTTLAPIAGEFGFIWGVVAGFLHSALVINVAFLHQGMNLYNNGFSGGFVALFLLPLIDAARLLKNRILVSMRGESNGN</sequence>
<dbReference type="InterPro" id="IPR011470">
    <property type="entry name" value="DUF1576"/>
</dbReference>
<feature type="transmembrane region" description="Helical" evidence="1">
    <location>
        <begin position="125"/>
        <end position="144"/>
    </location>
</feature>
<reference evidence="2" key="1">
    <citation type="journal article" date="2020" name="mSystems">
        <title>Genome- and Community-Level Interaction Insights into Carbon Utilization and Element Cycling Functions of Hydrothermarchaeota in Hydrothermal Sediment.</title>
        <authorList>
            <person name="Zhou Z."/>
            <person name="Liu Y."/>
            <person name="Xu W."/>
            <person name="Pan J."/>
            <person name="Luo Z.H."/>
            <person name="Li M."/>
        </authorList>
    </citation>
    <scope>NUCLEOTIDE SEQUENCE [LARGE SCALE GENOMIC DNA]</scope>
    <source>
        <strain evidence="2">SpSt-609</strain>
    </source>
</reference>
<comment type="caution">
    <text evidence="2">The sequence shown here is derived from an EMBL/GenBank/DDBJ whole genome shotgun (WGS) entry which is preliminary data.</text>
</comment>
<feature type="transmembrane region" description="Helical" evidence="1">
    <location>
        <begin position="6"/>
        <end position="28"/>
    </location>
</feature>
<feature type="transmembrane region" description="Helical" evidence="1">
    <location>
        <begin position="49"/>
        <end position="76"/>
    </location>
</feature>
<keyword evidence="1" id="KW-0812">Transmembrane</keyword>
<feature type="transmembrane region" description="Helical" evidence="1">
    <location>
        <begin position="178"/>
        <end position="196"/>
    </location>
</feature>
<organism evidence="2">
    <name type="scientific">Fervidobacterium thailandense</name>
    <dbReference type="NCBI Taxonomy" id="1008305"/>
    <lineage>
        <taxon>Bacteria</taxon>
        <taxon>Thermotogati</taxon>
        <taxon>Thermotogota</taxon>
        <taxon>Thermotogae</taxon>
        <taxon>Thermotogales</taxon>
        <taxon>Fervidobacteriaceae</taxon>
        <taxon>Fervidobacterium</taxon>
    </lineage>
</organism>
<gene>
    <name evidence="2" type="ORF">ENT77_02775</name>
</gene>
<keyword evidence="1" id="KW-1133">Transmembrane helix</keyword>
<proteinExistence type="predicted"/>
<feature type="transmembrane region" description="Helical" evidence="1">
    <location>
        <begin position="355"/>
        <end position="374"/>
    </location>
</feature>
<dbReference type="EMBL" id="DSZY01000013">
    <property type="protein sequence ID" value="HGU40103.1"/>
    <property type="molecule type" value="Genomic_DNA"/>
</dbReference>
<name>A0A7C4VSY4_9BACT</name>
<evidence type="ECO:0000313" key="2">
    <source>
        <dbReference type="EMBL" id="HGU40103.1"/>
    </source>
</evidence>
<feature type="transmembrane region" description="Helical" evidence="1">
    <location>
        <begin position="216"/>
        <end position="234"/>
    </location>
</feature>
<feature type="transmembrane region" description="Helical" evidence="1">
    <location>
        <begin position="386"/>
        <end position="405"/>
    </location>
</feature>
<evidence type="ECO:0000256" key="1">
    <source>
        <dbReference type="SAM" id="Phobius"/>
    </source>
</evidence>
<protein>
    <submittedName>
        <fullName evidence="2">DUF1576 domain-containing protein</fullName>
    </submittedName>
</protein>
<keyword evidence="1" id="KW-0472">Membrane</keyword>
<feature type="transmembrane region" description="Helical" evidence="1">
    <location>
        <begin position="82"/>
        <end position="113"/>
    </location>
</feature>
<feature type="transmembrane region" description="Helical" evidence="1">
    <location>
        <begin position="150"/>
        <end position="171"/>
    </location>
</feature>